<gene>
    <name evidence="1" type="ORF">NNL38_16650</name>
</gene>
<dbReference type="Pfam" id="PF06934">
    <property type="entry name" value="CTI"/>
    <property type="match status" value="1"/>
</dbReference>
<keyword evidence="1" id="KW-0413">Isomerase</keyword>
<name>A0ABY5GLL6_9GAMM</name>
<dbReference type="PROSITE" id="PS51257">
    <property type="entry name" value="PROKAR_LIPOPROTEIN"/>
    <property type="match status" value="1"/>
</dbReference>
<dbReference type="GO" id="GO:0016853">
    <property type="term" value="F:isomerase activity"/>
    <property type="evidence" value="ECO:0007669"/>
    <property type="project" value="UniProtKB-KW"/>
</dbReference>
<proteinExistence type="predicted"/>
<reference evidence="1" key="1">
    <citation type="submission" date="2022-07" db="EMBL/GenBank/DDBJ databases">
        <title>Genome sequencing of Photobacterium atrarenae GJH2-4.</title>
        <authorList>
            <person name="Park S.-J."/>
        </authorList>
    </citation>
    <scope>NUCLEOTIDE SEQUENCE</scope>
    <source>
        <strain evidence="1">GJH2-4</strain>
    </source>
</reference>
<dbReference type="EMBL" id="CP101509">
    <property type="protein sequence ID" value="UTV30214.1"/>
    <property type="molecule type" value="Genomic_DNA"/>
</dbReference>
<dbReference type="RefSeq" id="WP_255391558.1">
    <property type="nucleotide sequence ID" value="NZ_CP101509.1"/>
</dbReference>
<keyword evidence="2" id="KW-1185">Reference proteome</keyword>
<dbReference type="InterPro" id="IPR010706">
    <property type="entry name" value="Fatty_acid_cis-trans_isomerase"/>
</dbReference>
<organism evidence="1 2">
    <name type="scientific">Photobacterium atrarenae</name>
    <dbReference type="NCBI Taxonomy" id="865757"/>
    <lineage>
        <taxon>Bacteria</taxon>
        <taxon>Pseudomonadati</taxon>
        <taxon>Pseudomonadota</taxon>
        <taxon>Gammaproteobacteria</taxon>
        <taxon>Vibrionales</taxon>
        <taxon>Vibrionaceae</taxon>
        <taxon>Photobacterium</taxon>
    </lineage>
</organism>
<evidence type="ECO:0000313" key="2">
    <source>
        <dbReference type="Proteomes" id="UP001057998"/>
    </source>
</evidence>
<evidence type="ECO:0000313" key="1">
    <source>
        <dbReference type="EMBL" id="UTV30214.1"/>
    </source>
</evidence>
<protein>
    <submittedName>
        <fullName evidence="1">Fatty acid cis/trans isomerase</fullName>
    </submittedName>
</protein>
<sequence length="794" mass="90747">MSLSLFRHGRRVAVTLGTLVFSGCAVYAGFNYDQLYGTPEPQQRFVPPATPMAQRYLTEVKPILENRCVVCHACYDAPCQLKMSSAEGIDRGASKDKVYEGTRLLAANTTRMFIDAQTTEQWRDKGFTPVLNERTQSPEANTQAGVMARMLQLKQAHPLPEKTVLDDTRWDFSLDRDQQCPTIEEMAQYEQDYPQWGMPYGLPHIAPQEHDTLMEWLAAGAPMVGVEPPSAEIQAQIRSWEGFLNGNSLKEQLVSRYLYEHLFVSHLYFEQGDNKPVFFKLVRSRTAPGEPVDVIATRRPFDDPQTERVYYRFALVRETIVDKTHMPYALSDAKMARFEELFFEPEYSVSVLPGYQPEVAANPMRSFSQLPANARYRFMIDNAQNTIRGFIKGPVCRGQLALNVINDRFWVFFVDPDMADVPSVNKFYDAQAKNLRMPAEDESNTLPLTNWIAYSKQQGRFLRAKNALLNDTFKHGEHLTPELIWDGDEHNENAVLTVFRHFDSATVTKGLVGSPPKTAWVLDYSLLERIHYLLVAGFDVYGNFGHQLITRMYMDFLRMEGESNFLSLLPAEVRRQELADWYQDANQPLEKFLQGDINEFSQPSGIRYKTKDPKAELYQLLKQRVSPVSSQRYALNNARLSPQAMSALHRLEQLQGPQATLFPELTFIMVDPASSGATPQLFTLVRNSAHKNISSLFDEESNRDYLQDDVTLVYGLLGSYPGAFWHVKEAQLPALVAQANAVQNEQEYRALLDRFAIRRTDPDFWAFSDTLNALYHQNHPIDAGLLDYNRLQNR</sequence>
<accession>A0ABY5GLL6</accession>
<dbReference type="Proteomes" id="UP001057998">
    <property type="component" value="Chromosome 2"/>
</dbReference>